<dbReference type="Gene3D" id="3.40.640.10">
    <property type="entry name" value="Type I PLP-dependent aspartate aminotransferase-like (Major domain)"/>
    <property type="match status" value="1"/>
</dbReference>
<organism evidence="8">
    <name type="scientific">Hellea balneolensis</name>
    <dbReference type="NCBI Taxonomy" id="287478"/>
    <lineage>
        <taxon>Bacteria</taxon>
        <taxon>Pseudomonadati</taxon>
        <taxon>Pseudomonadota</taxon>
        <taxon>Alphaproteobacteria</taxon>
        <taxon>Maricaulales</taxon>
        <taxon>Robiginitomaculaceae</taxon>
        <taxon>Hellea</taxon>
    </lineage>
</organism>
<reference evidence="8" key="1">
    <citation type="journal article" date="2020" name="mSystems">
        <title>Genome- and Community-Level Interaction Insights into Carbon Utilization and Element Cycling Functions of Hydrothermarchaeota in Hydrothermal Sediment.</title>
        <authorList>
            <person name="Zhou Z."/>
            <person name="Liu Y."/>
            <person name="Xu W."/>
            <person name="Pan J."/>
            <person name="Luo Z.H."/>
            <person name="Li M."/>
        </authorList>
    </citation>
    <scope>NUCLEOTIDE SEQUENCE [LARGE SCALE GENOMIC DNA]</scope>
    <source>
        <strain evidence="8">HyVt-485</strain>
    </source>
</reference>
<evidence type="ECO:0000259" key="7">
    <source>
        <dbReference type="Pfam" id="PF00155"/>
    </source>
</evidence>
<keyword evidence="4 8" id="KW-0032">Aminotransferase</keyword>
<dbReference type="GO" id="GO:0042802">
    <property type="term" value="F:identical protein binding"/>
    <property type="evidence" value="ECO:0007669"/>
    <property type="project" value="TreeGrafter"/>
</dbReference>
<dbReference type="GO" id="GO:0008483">
    <property type="term" value="F:transaminase activity"/>
    <property type="evidence" value="ECO:0007669"/>
    <property type="project" value="UniProtKB-KW"/>
</dbReference>
<dbReference type="AlphaFoldDB" id="A0A7C5R0N6"/>
<dbReference type="InterPro" id="IPR000796">
    <property type="entry name" value="Asp_trans"/>
</dbReference>
<evidence type="ECO:0000256" key="1">
    <source>
        <dbReference type="ARBA" id="ARBA00001933"/>
    </source>
</evidence>
<keyword evidence="6" id="KW-0663">Pyridoxal phosphate</keyword>
<evidence type="ECO:0000256" key="6">
    <source>
        <dbReference type="ARBA" id="ARBA00022898"/>
    </source>
</evidence>
<feature type="non-terminal residue" evidence="8">
    <location>
        <position position="130"/>
    </location>
</feature>
<dbReference type="GO" id="GO:0030170">
    <property type="term" value="F:pyridoxal phosphate binding"/>
    <property type="evidence" value="ECO:0007669"/>
    <property type="project" value="InterPro"/>
</dbReference>
<dbReference type="EMBL" id="DRMJ01000326">
    <property type="protein sequence ID" value="HHL43220.1"/>
    <property type="molecule type" value="Genomic_DNA"/>
</dbReference>
<keyword evidence="5" id="KW-0808">Transferase</keyword>
<dbReference type="InterPro" id="IPR004839">
    <property type="entry name" value="Aminotransferase_I/II_large"/>
</dbReference>
<comment type="similarity">
    <text evidence="2">Belongs to the class-I pyridoxal-phosphate-dependent aminotransferase family.</text>
</comment>
<dbReference type="InterPro" id="IPR015422">
    <property type="entry name" value="PyrdxlP-dep_Trfase_small"/>
</dbReference>
<dbReference type="PANTHER" id="PTHR11879">
    <property type="entry name" value="ASPARTATE AMINOTRANSFERASE"/>
    <property type="match status" value="1"/>
</dbReference>
<dbReference type="Gene3D" id="3.90.1150.10">
    <property type="entry name" value="Aspartate Aminotransferase, domain 1"/>
    <property type="match status" value="1"/>
</dbReference>
<dbReference type="InterPro" id="IPR015424">
    <property type="entry name" value="PyrdxlP-dep_Trfase"/>
</dbReference>
<evidence type="ECO:0000313" key="8">
    <source>
        <dbReference type="EMBL" id="HHL43220.1"/>
    </source>
</evidence>
<evidence type="ECO:0000256" key="3">
    <source>
        <dbReference type="ARBA" id="ARBA00011738"/>
    </source>
</evidence>
<sequence>MNMFEKLAKTPPDAIIGLIKLAAADTNPDKIDLGVGIYQDENGQTPVMRAVKAAETALLSEETSKKYIGILGNPVFNDRFSKLIFGENSDAVTSGRLAMAQAAGGSGALRLGAELIKLANPETTVWVSTP</sequence>
<dbReference type="PANTHER" id="PTHR11879:SF22">
    <property type="entry name" value="ASPARTATE AMINOTRANSFERASE, MITOCHONDRIAL"/>
    <property type="match status" value="1"/>
</dbReference>
<comment type="caution">
    <text evidence="8">The sequence shown here is derived from an EMBL/GenBank/DDBJ whole genome shotgun (WGS) entry which is preliminary data.</text>
</comment>
<proteinExistence type="inferred from homology"/>
<gene>
    <name evidence="8" type="ORF">ENJ42_06365</name>
</gene>
<dbReference type="InterPro" id="IPR015421">
    <property type="entry name" value="PyrdxlP-dep_Trfase_major"/>
</dbReference>
<name>A0A7C5R0N6_9PROT</name>
<comment type="cofactor">
    <cofactor evidence="1">
        <name>pyridoxal 5'-phosphate</name>
        <dbReference type="ChEBI" id="CHEBI:597326"/>
    </cofactor>
</comment>
<evidence type="ECO:0000256" key="4">
    <source>
        <dbReference type="ARBA" id="ARBA00022576"/>
    </source>
</evidence>
<dbReference type="Proteomes" id="UP000885830">
    <property type="component" value="Unassembled WGS sequence"/>
</dbReference>
<dbReference type="Pfam" id="PF00155">
    <property type="entry name" value="Aminotran_1_2"/>
    <property type="match status" value="1"/>
</dbReference>
<dbReference type="SUPFAM" id="SSF53383">
    <property type="entry name" value="PLP-dependent transferases"/>
    <property type="match status" value="1"/>
</dbReference>
<accession>A0A7C5R0N6</accession>
<protein>
    <submittedName>
        <fullName evidence="8">Aminotransferase class I/II-fold pyridoxal phosphate-dependent enzyme</fullName>
    </submittedName>
</protein>
<evidence type="ECO:0000256" key="2">
    <source>
        <dbReference type="ARBA" id="ARBA00007441"/>
    </source>
</evidence>
<evidence type="ECO:0000256" key="5">
    <source>
        <dbReference type="ARBA" id="ARBA00022679"/>
    </source>
</evidence>
<feature type="domain" description="Aminotransferase class I/classII large" evidence="7">
    <location>
        <begin position="29"/>
        <end position="130"/>
    </location>
</feature>
<dbReference type="GO" id="GO:0006520">
    <property type="term" value="P:amino acid metabolic process"/>
    <property type="evidence" value="ECO:0007669"/>
    <property type="project" value="InterPro"/>
</dbReference>
<comment type="subunit">
    <text evidence="3">Homodimer.</text>
</comment>